<gene>
    <name evidence="2" type="ORF">AHMF7616_00385</name>
</gene>
<dbReference type="CDD" id="cd08161">
    <property type="entry name" value="SET"/>
    <property type="match status" value="1"/>
</dbReference>
<reference evidence="2 3" key="1">
    <citation type="submission" date="2018-04" db="EMBL/GenBank/DDBJ databases">
        <title>Adhaeribacter sp. HMF7616 genome sequencing and assembly.</title>
        <authorList>
            <person name="Kang H."/>
            <person name="Kang J."/>
            <person name="Cha I."/>
            <person name="Kim H."/>
            <person name="Joh K."/>
        </authorList>
    </citation>
    <scope>NUCLEOTIDE SEQUENCE [LARGE SCALE GENOMIC DNA]</scope>
    <source>
        <strain evidence="2 3">HMF7616</strain>
    </source>
</reference>
<dbReference type="InterPro" id="IPR001214">
    <property type="entry name" value="SET_dom"/>
</dbReference>
<organism evidence="2 3">
    <name type="scientific">Adhaeribacter pallidiroseus</name>
    <dbReference type="NCBI Taxonomy" id="2072847"/>
    <lineage>
        <taxon>Bacteria</taxon>
        <taxon>Pseudomonadati</taxon>
        <taxon>Bacteroidota</taxon>
        <taxon>Cytophagia</taxon>
        <taxon>Cytophagales</taxon>
        <taxon>Hymenobacteraceae</taxon>
        <taxon>Adhaeribacter</taxon>
    </lineage>
</organism>
<dbReference type="EMBL" id="QASA01000001">
    <property type="protein sequence ID" value="RDC61796.1"/>
    <property type="molecule type" value="Genomic_DNA"/>
</dbReference>
<dbReference type="Pfam" id="PF00856">
    <property type="entry name" value="SET"/>
    <property type="match status" value="1"/>
</dbReference>
<dbReference type="AlphaFoldDB" id="A0A369QF12"/>
<evidence type="ECO:0000313" key="3">
    <source>
        <dbReference type="Proteomes" id="UP000253919"/>
    </source>
</evidence>
<dbReference type="SUPFAM" id="SSF82199">
    <property type="entry name" value="SET domain"/>
    <property type="match status" value="1"/>
</dbReference>
<evidence type="ECO:0000259" key="1">
    <source>
        <dbReference type="PROSITE" id="PS50280"/>
    </source>
</evidence>
<comment type="caution">
    <text evidence="2">The sequence shown here is derived from an EMBL/GenBank/DDBJ whole genome shotgun (WGS) entry which is preliminary data.</text>
</comment>
<protein>
    <recommendedName>
        <fullName evidence="1">SET domain-containing protein</fullName>
    </recommendedName>
</protein>
<dbReference type="InterPro" id="IPR046341">
    <property type="entry name" value="SET_dom_sf"/>
</dbReference>
<dbReference type="PROSITE" id="PS50280">
    <property type="entry name" value="SET"/>
    <property type="match status" value="1"/>
</dbReference>
<sequence length="224" mass="25929">MRSHYSIKDNPFIQIRAETCFHMIHPHTELRFISTEIGYGVVATQFIPKGTITWAFDPLDQVFTPEKVSQLPSVFQKIVNTYTYRDNKGDFVLCWDHARFVNHSFRSNCISTAYNFELAVRDIYPGEELTDDYGYLNATEPFACLPEPGTTRTKVMPNDLLHFHGEWDMQIKEAFRYFNQVAQPLAELIETQYQEKVKQIAAGILEPDSILNCYYQPEKVALAV</sequence>
<dbReference type="Gene3D" id="2.170.270.10">
    <property type="entry name" value="SET domain"/>
    <property type="match status" value="1"/>
</dbReference>
<name>A0A369QF12_9BACT</name>
<feature type="domain" description="SET" evidence="1">
    <location>
        <begin position="26"/>
        <end position="134"/>
    </location>
</feature>
<evidence type="ECO:0000313" key="2">
    <source>
        <dbReference type="EMBL" id="RDC61796.1"/>
    </source>
</evidence>
<keyword evidence="3" id="KW-1185">Reference proteome</keyword>
<accession>A0A369QF12</accession>
<dbReference type="Proteomes" id="UP000253919">
    <property type="component" value="Unassembled WGS sequence"/>
</dbReference>
<proteinExistence type="predicted"/>